<dbReference type="GO" id="GO:0005230">
    <property type="term" value="F:extracellular ligand-gated monoatomic ion channel activity"/>
    <property type="evidence" value="ECO:0007669"/>
    <property type="project" value="InterPro"/>
</dbReference>
<dbReference type="Pfam" id="PF02932">
    <property type="entry name" value="Neur_chan_memb"/>
    <property type="match status" value="1"/>
</dbReference>
<gene>
    <name evidence="8" type="ORF">PoB_001306900</name>
</gene>
<keyword evidence="9" id="KW-1185">Reference proteome</keyword>
<dbReference type="EMBL" id="BLXT01001549">
    <property type="protein sequence ID" value="GFN86563.1"/>
    <property type="molecule type" value="Genomic_DNA"/>
</dbReference>
<organism evidence="8 9">
    <name type="scientific">Plakobranchus ocellatus</name>
    <dbReference type="NCBI Taxonomy" id="259542"/>
    <lineage>
        <taxon>Eukaryota</taxon>
        <taxon>Metazoa</taxon>
        <taxon>Spiralia</taxon>
        <taxon>Lophotrochozoa</taxon>
        <taxon>Mollusca</taxon>
        <taxon>Gastropoda</taxon>
        <taxon>Heterobranchia</taxon>
        <taxon>Euthyneura</taxon>
        <taxon>Panpulmonata</taxon>
        <taxon>Sacoglossa</taxon>
        <taxon>Placobranchoidea</taxon>
        <taxon>Plakobranchidae</taxon>
        <taxon>Plakobranchus</taxon>
    </lineage>
</organism>
<dbReference type="SUPFAM" id="SSF63712">
    <property type="entry name" value="Nicotinic receptor ligand binding domain-like"/>
    <property type="match status" value="1"/>
</dbReference>
<dbReference type="Pfam" id="PF02931">
    <property type="entry name" value="Neur_chan_LBD"/>
    <property type="match status" value="1"/>
</dbReference>
<evidence type="ECO:0000256" key="1">
    <source>
        <dbReference type="ARBA" id="ARBA00004141"/>
    </source>
</evidence>
<feature type="domain" description="Neurotransmitter-gated ion-channel ligand-binding" evidence="6">
    <location>
        <begin position="80"/>
        <end position="282"/>
    </location>
</feature>
<evidence type="ECO:0000259" key="6">
    <source>
        <dbReference type="Pfam" id="PF02931"/>
    </source>
</evidence>
<keyword evidence="4 5" id="KW-0472">Membrane</keyword>
<dbReference type="PRINTS" id="PR00252">
    <property type="entry name" value="NRIONCHANNEL"/>
</dbReference>
<feature type="transmembrane region" description="Helical" evidence="5">
    <location>
        <begin position="314"/>
        <end position="336"/>
    </location>
</feature>
<dbReference type="Gene3D" id="2.70.170.10">
    <property type="entry name" value="Neurotransmitter-gated ion-channel ligand-binding domain"/>
    <property type="match status" value="1"/>
</dbReference>
<dbReference type="CDD" id="cd19051">
    <property type="entry name" value="LGIC_TM_cation"/>
    <property type="match status" value="1"/>
</dbReference>
<keyword evidence="2 5" id="KW-0812">Transmembrane</keyword>
<evidence type="ECO:0000259" key="7">
    <source>
        <dbReference type="Pfam" id="PF02932"/>
    </source>
</evidence>
<keyword evidence="5" id="KW-0813">Transport</keyword>
<keyword evidence="3 5" id="KW-1133">Transmembrane helix</keyword>
<comment type="similarity">
    <text evidence="5">Belongs to the ligand-gated ion channel (TC 1.A.9) family.</text>
</comment>
<feature type="transmembrane region" description="Helical" evidence="5">
    <location>
        <begin position="284"/>
        <end position="308"/>
    </location>
</feature>
<accession>A0AAV3YU26</accession>
<dbReference type="InterPro" id="IPR018000">
    <property type="entry name" value="Neurotransmitter_ion_chnl_CS"/>
</dbReference>
<evidence type="ECO:0000256" key="2">
    <source>
        <dbReference type="ARBA" id="ARBA00022692"/>
    </source>
</evidence>
<evidence type="ECO:0000256" key="4">
    <source>
        <dbReference type="ARBA" id="ARBA00023136"/>
    </source>
</evidence>
<dbReference type="Proteomes" id="UP000735302">
    <property type="component" value="Unassembled WGS sequence"/>
</dbReference>
<dbReference type="PROSITE" id="PS00236">
    <property type="entry name" value="NEUROTR_ION_CHANNEL"/>
    <property type="match status" value="1"/>
</dbReference>
<evidence type="ECO:0000256" key="3">
    <source>
        <dbReference type="ARBA" id="ARBA00022989"/>
    </source>
</evidence>
<proteinExistence type="inferred from homology"/>
<feature type="domain" description="Neurotransmitter-gated ion-channel transmembrane" evidence="7">
    <location>
        <begin position="289"/>
        <end position="386"/>
    </location>
</feature>
<dbReference type="InterPro" id="IPR036719">
    <property type="entry name" value="Neuro-gated_channel_TM_sf"/>
</dbReference>
<comment type="caution">
    <text evidence="8">The sequence shown here is derived from an EMBL/GenBank/DDBJ whole genome shotgun (WGS) entry which is preliminary data.</text>
</comment>
<keyword evidence="5" id="KW-0407">Ion channel</keyword>
<name>A0AAV3YU26_9GAST</name>
<comment type="subcellular location">
    <subcellularLocation>
        <location evidence="1">Membrane</location>
        <topology evidence="1">Multi-pass membrane protein</topology>
    </subcellularLocation>
</comment>
<dbReference type="InterPro" id="IPR006202">
    <property type="entry name" value="Neur_chan_lig-bd"/>
</dbReference>
<dbReference type="InterPro" id="IPR006029">
    <property type="entry name" value="Neurotrans-gated_channel_TM"/>
</dbReference>
<dbReference type="Gene3D" id="1.20.58.390">
    <property type="entry name" value="Neurotransmitter-gated ion-channel transmembrane domain"/>
    <property type="match status" value="1"/>
</dbReference>
<sequence>MSPGHFNRTWSNQLISSDVKQKTCTICLDQNIVHNLRQTQQLTFTSVKHRNPILVILLLLLLTSPLCRAGTYRDSVSIYKDLVLNSDYSPDVRPIWNQSQTLYVLTTFELLSIVEVNDVTQTFSCNGFLWMGWHNEILQWNKTLYGGESTISPKTKDVFRPRMTLLNTMGDRDLFKDDYAPVVIDSSGFTSWVPGSIFPVSCKLDLTKYPFDEQTCNIDMMLMNFAAEQLQFVAVHSEVGRHFYIENGEWDIKYTNITAEVLNISNSRTSSLVISFTLERKPEFLVLSILLPIVFLSLLNLLVFLIPVDSGEKISFGITVLLALSVFMSIIASMLPRSSESMPLMVRYIFCLLIISVLTVVDSIIIVRIHHMEQAEEKSDNYAERARSPMIKPRLNGSLQLVSSLDHLTRLPDERESAPATSTSSQSEATGKTYKQIAKYIDIASLILFTIIWVAFTIEFIVSAAI</sequence>
<dbReference type="InterPro" id="IPR036734">
    <property type="entry name" value="Neur_chan_lig-bd_sf"/>
</dbReference>
<dbReference type="GO" id="GO:0016020">
    <property type="term" value="C:membrane"/>
    <property type="evidence" value="ECO:0007669"/>
    <property type="project" value="UniProtKB-SubCell"/>
</dbReference>
<dbReference type="CDD" id="cd18989">
    <property type="entry name" value="LGIC_ECD_cation"/>
    <property type="match status" value="1"/>
</dbReference>
<keyword evidence="5" id="KW-0406">Ion transport</keyword>
<dbReference type="InterPro" id="IPR006201">
    <property type="entry name" value="Neur_channel"/>
</dbReference>
<dbReference type="InterPro" id="IPR038050">
    <property type="entry name" value="Neuro_actylchol_rec"/>
</dbReference>
<dbReference type="GO" id="GO:0004888">
    <property type="term" value="F:transmembrane signaling receptor activity"/>
    <property type="evidence" value="ECO:0007669"/>
    <property type="project" value="InterPro"/>
</dbReference>
<dbReference type="SUPFAM" id="SSF90112">
    <property type="entry name" value="Neurotransmitter-gated ion-channel transmembrane pore"/>
    <property type="match status" value="1"/>
</dbReference>
<dbReference type="PANTHER" id="PTHR18945">
    <property type="entry name" value="NEUROTRANSMITTER GATED ION CHANNEL"/>
    <property type="match status" value="1"/>
</dbReference>
<keyword evidence="8" id="KW-0675">Receptor</keyword>
<feature type="transmembrane region" description="Helical" evidence="5">
    <location>
        <begin position="348"/>
        <end position="369"/>
    </location>
</feature>
<feature type="transmembrane region" description="Helical" evidence="5">
    <location>
        <begin position="443"/>
        <end position="462"/>
    </location>
</feature>
<protein>
    <submittedName>
        <fullName evidence="8">Neuronal acetylcholine receptor subunit alpha-3</fullName>
    </submittedName>
</protein>
<reference evidence="8 9" key="1">
    <citation type="journal article" date="2021" name="Elife">
        <title>Chloroplast acquisition without the gene transfer in kleptoplastic sea slugs, Plakobranchus ocellatus.</title>
        <authorList>
            <person name="Maeda T."/>
            <person name="Takahashi S."/>
            <person name="Yoshida T."/>
            <person name="Shimamura S."/>
            <person name="Takaki Y."/>
            <person name="Nagai Y."/>
            <person name="Toyoda A."/>
            <person name="Suzuki Y."/>
            <person name="Arimoto A."/>
            <person name="Ishii H."/>
            <person name="Satoh N."/>
            <person name="Nishiyama T."/>
            <person name="Hasebe M."/>
            <person name="Maruyama T."/>
            <person name="Minagawa J."/>
            <person name="Obokata J."/>
            <person name="Shigenobu S."/>
        </authorList>
    </citation>
    <scope>NUCLEOTIDE SEQUENCE [LARGE SCALE GENOMIC DNA]</scope>
</reference>
<evidence type="ECO:0000313" key="9">
    <source>
        <dbReference type="Proteomes" id="UP000735302"/>
    </source>
</evidence>
<evidence type="ECO:0000256" key="5">
    <source>
        <dbReference type="RuleBase" id="RU000687"/>
    </source>
</evidence>
<dbReference type="AlphaFoldDB" id="A0AAV3YU26"/>
<evidence type="ECO:0000313" key="8">
    <source>
        <dbReference type="EMBL" id="GFN86563.1"/>
    </source>
</evidence>